<dbReference type="RefSeq" id="WP_145925588.1">
    <property type="nucleotide sequence ID" value="NZ_CP018258.1"/>
</dbReference>
<dbReference type="OrthoDB" id="5500241at2"/>
<dbReference type="InterPro" id="IPR025202">
    <property type="entry name" value="PLD-like_dom"/>
</dbReference>
<organism evidence="2 3">
    <name type="scientific">Dehalogenimonas formicexedens</name>
    <dbReference type="NCBI Taxonomy" id="1839801"/>
    <lineage>
        <taxon>Bacteria</taxon>
        <taxon>Bacillati</taxon>
        <taxon>Chloroflexota</taxon>
        <taxon>Dehalococcoidia</taxon>
        <taxon>Dehalococcoidales</taxon>
        <taxon>Dehalococcoidaceae</taxon>
        <taxon>Dehalogenimonas</taxon>
    </lineage>
</organism>
<evidence type="ECO:0000259" key="1">
    <source>
        <dbReference type="Pfam" id="PF13091"/>
    </source>
</evidence>
<dbReference type="AlphaFoldDB" id="A0A1P8FA98"/>
<reference evidence="3" key="1">
    <citation type="submission" date="2016-11" db="EMBL/GenBank/DDBJ databases">
        <title>Dehalogenimonas formicexedens sp. nov., a chlorinated alkane respiring bacterium isolated from contaminated groundwater.</title>
        <authorList>
            <person name="Key T.A."/>
            <person name="Bowman K.S."/>
            <person name="Lee I."/>
            <person name="Chun J."/>
            <person name="Albuquerque L."/>
            <person name="da Costa M.S."/>
            <person name="Rainey F.A."/>
            <person name="Moe W.M."/>
        </authorList>
    </citation>
    <scope>NUCLEOTIDE SEQUENCE [LARGE SCALE GENOMIC DNA]</scope>
    <source>
        <strain evidence="3">NSZ-14</strain>
    </source>
</reference>
<accession>A0A1P8FA98</accession>
<dbReference type="STRING" id="1839801.Dform_02073"/>
<dbReference type="EMBL" id="CP018258">
    <property type="protein sequence ID" value="APV45382.1"/>
    <property type="molecule type" value="Genomic_DNA"/>
</dbReference>
<evidence type="ECO:0000313" key="3">
    <source>
        <dbReference type="Proteomes" id="UP000185934"/>
    </source>
</evidence>
<dbReference type="SUPFAM" id="SSF56024">
    <property type="entry name" value="Phospholipase D/nuclease"/>
    <property type="match status" value="1"/>
</dbReference>
<sequence>MAEFLNTQNAYAAITDIVAKAQHQLVLITPYIKMPSQLMQRLMYYDKNGGNTIIVCRKDDLKEDTLQELLNLKHLDLRYLKELHAKCFYNESCMVITSLNLHDYSQQNNYEMGILLKNDADSTLFNEAVKEANFITGSAVPHESPKTTTYKPKELSIAFIRENPTRVNHNPKPRVQITDSKKQSSTDKVIGGLAAALSGIFGPEQGHCIKCGSKIDFDPEKPYCPDCYAVWSKWKNVDYPAEFCHSCGKSHKTTMAKPLCRNCYDKL</sequence>
<dbReference type="Pfam" id="PF13091">
    <property type="entry name" value="PLDc_2"/>
    <property type="match status" value="1"/>
</dbReference>
<feature type="domain" description="Phospholipase D-like" evidence="1">
    <location>
        <begin position="16"/>
        <end position="126"/>
    </location>
</feature>
<keyword evidence="3" id="KW-1185">Reference proteome</keyword>
<dbReference type="Gene3D" id="3.30.870.10">
    <property type="entry name" value="Endonuclease Chain A"/>
    <property type="match status" value="1"/>
</dbReference>
<protein>
    <submittedName>
        <fullName evidence="2">PLD-like domain-containing protein</fullName>
    </submittedName>
</protein>
<proteinExistence type="predicted"/>
<dbReference type="KEGG" id="dfo:Dform_02073"/>
<evidence type="ECO:0000313" key="2">
    <source>
        <dbReference type="EMBL" id="APV45382.1"/>
    </source>
</evidence>
<name>A0A1P8FA98_9CHLR</name>
<gene>
    <name evidence="2" type="ORF">Dform_02073</name>
</gene>
<dbReference type="Proteomes" id="UP000185934">
    <property type="component" value="Chromosome"/>
</dbReference>